<proteinExistence type="predicted"/>
<evidence type="ECO:0000313" key="2">
    <source>
        <dbReference type="EMBL" id="BDZ45408.1"/>
    </source>
</evidence>
<organism evidence="2 3">
    <name type="scientific">Naasia aerilata</name>
    <dbReference type="NCBI Taxonomy" id="1162966"/>
    <lineage>
        <taxon>Bacteria</taxon>
        <taxon>Bacillati</taxon>
        <taxon>Actinomycetota</taxon>
        <taxon>Actinomycetes</taxon>
        <taxon>Micrococcales</taxon>
        <taxon>Microbacteriaceae</taxon>
        <taxon>Naasia</taxon>
    </lineage>
</organism>
<protein>
    <submittedName>
        <fullName evidence="2">Uncharacterized protein</fullName>
    </submittedName>
</protein>
<accession>A0ABM8GB34</accession>
<reference evidence="3" key="1">
    <citation type="journal article" date="2019" name="Int. J. Syst. Evol. Microbiol.">
        <title>The Global Catalogue of Microorganisms (GCM) 10K type strain sequencing project: providing services to taxonomists for standard genome sequencing and annotation.</title>
        <authorList>
            <consortium name="The Broad Institute Genomics Platform"/>
            <consortium name="The Broad Institute Genome Sequencing Center for Infectious Disease"/>
            <person name="Wu L."/>
            <person name="Ma J."/>
        </authorList>
    </citation>
    <scope>NUCLEOTIDE SEQUENCE [LARGE SCALE GENOMIC DNA]</scope>
    <source>
        <strain evidence="3">NBRC 108725</strain>
    </source>
</reference>
<gene>
    <name evidence="2" type="ORF">GCM10025866_13170</name>
</gene>
<dbReference type="EMBL" id="AP027731">
    <property type="protein sequence ID" value="BDZ45408.1"/>
    <property type="molecule type" value="Genomic_DNA"/>
</dbReference>
<sequence>MPAEEPAWNTFCGATGVQRRPCPFARATISQTTPATNARFHATLSVVASQSGMFHTFGGPCHHRPRVKGSSDTTRSAPIATAAGSRRPRTTSSAWMRPVASGRSAQATA</sequence>
<feature type="region of interest" description="Disordered" evidence="1">
    <location>
        <begin position="58"/>
        <end position="109"/>
    </location>
</feature>
<dbReference type="Proteomes" id="UP001321498">
    <property type="component" value="Chromosome"/>
</dbReference>
<evidence type="ECO:0000313" key="3">
    <source>
        <dbReference type="Proteomes" id="UP001321498"/>
    </source>
</evidence>
<name>A0ABM8GB34_9MICO</name>
<keyword evidence="3" id="KW-1185">Reference proteome</keyword>
<evidence type="ECO:0000256" key="1">
    <source>
        <dbReference type="SAM" id="MobiDB-lite"/>
    </source>
</evidence>